<dbReference type="VEuPathDB" id="FungiDB:H310_13360"/>
<keyword evidence="1" id="KW-1133">Transmembrane helix</keyword>
<evidence type="ECO:0000256" key="1">
    <source>
        <dbReference type="SAM" id="Phobius"/>
    </source>
</evidence>
<gene>
    <name evidence="2" type="ORF">H310_13360</name>
</gene>
<protein>
    <submittedName>
        <fullName evidence="2">Uncharacterized protein</fullName>
    </submittedName>
</protein>
<evidence type="ECO:0000313" key="2">
    <source>
        <dbReference type="EMBL" id="ETV92305.1"/>
    </source>
</evidence>
<keyword evidence="1" id="KW-0472">Membrane</keyword>
<proteinExistence type="predicted"/>
<dbReference type="OrthoDB" id="60708at2759"/>
<dbReference type="AlphaFoldDB" id="A0A024TDS6"/>
<reference evidence="2" key="1">
    <citation type="submission" date="2013-12" db="EMBL/GenBank/DDBJ databases">
        <title>The Genome Sequence of Aphanomyces invadans NJM9701.</title>
        <authorList>
            <consortium name="The Broad Institute Genomics Platform"/>
            <person name="Russ C."/>
            <person name="Tyler B."/>
            <person name="van West P."/>
            <person name="Dieguez-Uribeondo J."/>
            <person name="Young S.K."/>
            <person name="Zeng Q."/>
            <person name="Gargeya S."/>
            <person name="Fitzgerald M."/>
            <person name="Abouelleil A."/>
            <person name="Alvarado L."/>
            <person name="Chapman S.B."/>
            <person name="Gainer-Dewar J."/>
            <person name="Goldberg J."/>
            <person name="Griggs A."/>
            <person name="Gujja S."/>
            <person name="Hansen M."/>
            <person name="Howarth C."/>
            <person name="Imamovic A."/>
            <person name="Ireland A."/>
            <person name="Larimer J."/>
            <person name="McCowan C."/>
            <person name="Murphy C."/>
            <person name="Pearson M."/>
            <person name="Poon T.W."/>
            <person name="Priest M."/>
            <person name="Roberts A."/>
            <person name="Saif S."/>
            <person name="Shea T."/>
            <person name="Sykes S."/>
            <person name="Wortman J."/>
            <person name="Nusbaum C."/>
            <person name="Birren B."/>
        </authorList>
    </citation>
    <scope>NUCLEOTIDE SEQUENCE [LARGE SCALE GENOMIC DNA]</scope>
    <source>
        <strain evidence="2">NJM9701</strain>
    </source>
</reference>
<keyword evidence="1" id="KW-0812">Transmembrane</keyword>
<feature type="transmembrane region" description="Helical" evidence="1">
    <location>
        <begin position="109"/>
        <end position="129"/>
    </location>
</feature>
<dbReference type="RefSeq" id="XP_008879056.1">
    <property type="nucleotide sequence ID" value="XM_008880834.1"/>
</dbReference>
<sequence length="255" mass="29227">MSSTVEKTGVVRPFGIKTGKSSDLAARNAALTPRRFKKFSLSETWLPLKKSSPAFDCLFPENHSSDVKKIKYATYPYHYWGLALILAIGASIFVYALCSTSNFRIKKGFWWQYMIIVVLYMFAAISFFLPRVEVFRMNHTYITVCRPKTYQYLLCLTRALEFERKLTDVRSIMVEESGEKMGEIDTRLYTIRFEFSDGVVETLLEHYSKRVAIRRCRSLNFLLAAYTPASPIKPRTPKAAATAKIELEVPPPVVT</sequence>
<dbReference type="GeneID" id="20090410"/>
<dbReference type="EMBL" id="KI914001">
    <property type="protein sequence ID" value="ETV92305.1"/>
    <property type="molecule type" value="Genomic_DNA"/>
</dbReference>
<dbReference type="eggNOG" id="ENOG502SAVG">
    <property type="taxonomic scope" value="Eukaryota"/>
</dbReference>
<name>A0A024TDS6_9STRA</name>
<organism evidence="2">
    <name type="scientific">Aphanomyces invadans</name>
    <dbReference type="NCBI Taxonomy" id="157072"/>
    <lineage>
        <taxon>Eukaryota</taxon>
        <taxon>Sar</taxon>
        <taxon>Stramenopiles</taxon>
        <taxon>Oomycota</taxon>
        <taxon>Saprolegniomycetes</taxon>
        <taxon>Saprolegniales</taxon>
        <taxon>Verrucalvaceae</taxon>
        <taxon>Aphanomyces</taxon>
    </lineage>
</organism>
<accession>A0A024TDS6</accession>
<feature type="transmembrane region" description="Helical" evidence="1">
    <location>
        <begin position="77"/>
        <end position="97"/>
    </location>
</feature>